<dbReference type="InterPro" id="IPR036291">
    <property type="entry name" value="NAD(P)-bd_dom_sf"/>
</dbReference>
<name>A0A2P6MTN1_9EUKA</name>
<dbReference type="InterPro" id="IPR002347">
    <property type="entry name" value="SDR_fam"/>
</dbReference>
<dbReference type="PANTHER" id="PTHR43963:SF6">
    <property type="entry name" value="CHAIN DEHYDROGENASE FAMILY PROTEIN, PUTATIVE (AFU_ORTHOLOGUE AFUA_3G15350)-RELATED"/>
    <property type="match status" value="1"/>
</dbReference>
<comment type="similarity">
    <text evidence="1">Belongs to the short-chain dehydrogenases/reductases (SDR) family.</text>
</comment>
<keyword evidence="5" id="KW-1185">Reference proteome</keyword>
<protein>
    <submittedName>
        <fullName evidence="4">Uncharacterized protein</fullName>
    </submittedName>
</protein>
<evidence type="ECO:0000313" key="4">
    <source>
        <dbReference type="EMBL" id="PRP75026.1"/>
    </source>
</evidence>
<dbReference type="Pfam" id="PF00106">
    <property type="entry name" value="adh_short"/>
    <property type="match status" value="1"/>
</dbReference>
<dbReference type="InParanoid" id="A0A2P6MTN1"/>
<dbReference type="Gene3D" id="3.40.50.720">
    <property type="entry name" value="NAD(P)-binding Rossmann-like Domain"/>
    <property type="match status" value="1"/>
</dbReference>
<evidence type="ECO:0000256" key="1">
    <source>
        <dbReference type="ARBA" id="ARBA00006484"/>
    </source>
</evidence>
<keyword evidence="2" id="KW-0521">NADP</keyword>
<evidence type="ECO:0000313" key="5">
    <source>
        <dbReference type="Proteomes" id="UP000241769"/>
    </source>
</evidence>
<evidence type="ECO:0000256" key="3">
    <source>
        <dbReference type="ARBA" id="ARBA00023002"/>
    </source>
</evidence>
<gene>
    <name evidence="4" type="ORF">PROFUN_07419</name>
</gene>
<dbReference type="EMBL" id="MDYQ01000421">
    <property type="protein sequence ID" value="PRP75026.1"/>
    <property type="molecule type" value="Genomic_DNA"/>
</dbReference>
<dbReference type="AlphaFoldDB" id="A0A2P6MTN1"/>
<proteinExistence type="inferred from homology"/>
<reference evidence="4 5" key="1">
    <citation type="journal article" date="2018" name="Genome Biol. Evol.">
        <title>Multiple Roots of Fruiting Body Formation in Amoebozoa.</title>
        <authorList>
            <person name="Hillmann F."/>
            <person name="Forbes G."/>
            <person name="Novohradska S."/>
            <person name="Ferling I."/>
            <person name="Riege K."/>
            <person name="Groth M."/>
            <person name="Westermann M."/>
            <person name="Marz M."/>
            <person name="Spaller T."/>
            <person name="Winckler T."/>
            <person name="Schaap P."/>
            <person name="Glockner G."/>
        </authorList>
    </citation>
    <scope>NUCLEOTIDE SEQUENCE [LARGE SCALE GENOMIC DNA]</scope>
    <source>
        <strain evidence="4 5">Jena</strain>
    </source>
</reference>
<dbReference type="SUPFAM" id="SSF51735">
    <property type="entry name" value="NAD(P)-binding Rossmann-fold domains"/>
    <property type="match status" value="1"/>
</dbReference>
<dbReference type="PANTHER" id="PTHR43963">
    <property type="entry name" value="CARBONYL REDUCTASE 1-RELATED"/>
    <property type="match status" value="1"/>
</dbReference>
<comment type="caution">
    <text evidence="4">The sequence shown here is derived from an EMBL/GenBank/DDBJ whole genome shotgun (WGS) entry which is preliminary data.</text>
</comment>
<organism evidence="4 5">
    <name type="scientific">Planoprotostelium fungivorum</name>
    <dbReference type="NCBI Taxonomy" id="1890364"/>
    <lineage>
        <taxon>Eukaryota</taxon>
        <taxon>Amoebozoa</taxon>
        <taxon>Evosea</taxon>
        <taxon>Variosea</taxon>
        <taxon>Cavosteliida</taxon>
        <taxon>Cavosteliaceae</taxon>
        <taxon>Planoprotostelium</taxon>
    </lineage>
</organism>
<accession>A0A2P6MTN1</accession>
<dbReference type="GO" id="GO:0016491">
    <property type="term" value="F:oxidoreductase activity"/>
    <property type="evidence" value="ECO:0007669"/>
    <property type="project" value="UniProtKB-KW"/>
</dbReference>
<dbReference type="PRINTS" id="PR00081">
    <property type="entry name" value="GDHRDH"/>
</dbReference>
<keyword evidence="3" id="KW-0560">Oxidoreductase</keyword>
<dbReference type="STRING" id="1890364.A0A2P6MTN1"/>
<sequence>MSSYLFSVPNTYLMVIMFDLTVQLRHVHVVFHSSSACLSSTRLIDAPISLRVADHINQLRSSSYMKVRGGDDTRMQRRFKLKSEGNILPDDAIVLRPYPFSHTSIQHNSMPSFENKRIVFISGGGRGLALQAVKILLTEERDQVVIAGVRSVETSKRVIQELVPSIAEGNLLEVIAFDLTDKASIEKAAQHVESTYGRLDVLISSAAIATSDARTIFATNIFGTAIADEAFIPLLEKSRDAHLVEVTSGLASLCLGAVPPQTKEKFDRDDISHDEFEQLVQDYYAAADKNDYTTLYGDAHAKFYGDYGMSKMFLNVYARALAQKIKPKGYCATDLTYHQGPRSAEDGARSILTSTRVPISQTGKGWTYGHSLPFSVTTAEYDELVAKC</sequence>
<evidence type="ECO:0000256" key="2">
    <source>
        <dbReference type="ARBA" id="ARBA00022857"/>
    </source>
</evidence>
<dbReference type="Proteomes" id="UP000241769">
    <property type="component" value="Unassembled WGS sequence"/>
</dbReference>